<comment type="function">
    <text evidence="7">Allows the formation of correctly charged Gln-tRNA(Gln) through the transamidation of misacylated Glu-tRNA(Gln) in organisms which lack glutaminyl-tRNA synthetase. The reaction takes place in the presence of glutamine and ATP through an activated gamma-phospho-Glu-tRNA(Gln).</text>
</comment>
<feature type="active site" description="Acyl-ester intermediate" evidence="7">
    <location>
        <position position="179"/>
    </location>
</feature>
<feature type="active site" description="Charge relay system" evidence="7">
    <location>
        <position position="80"/>
    </location>
</feature>
<dbReference type="PANTHER" id="PTHR11895">
    <property type="entry name" value="TRANSAMIDASE"/>
    <property type="match status" value="1"/>
</dbReference>
<organism evidence="9 10">
    <name type="scientific">Candidatus Amesbacteria bacterium RIFCSPLOWO2_01_FULL_48_25</name>
    <dbReference type="NCBI Taxonomy" id="1797259"/>
    <lineage>
        <taxon>Bacteria</taxon>
        <taxon>Candidatus Amesiibacteriota</taxon>
    </lineage>
</organism>
<dbReference type="InterPro" id="IPR020556">
    <property type="entry name" value="Amidase_CS"/>
</dbReference>
<dbReference type="Proteomes" id="UP000177080">
    <property type="component" value="Unassembled WGS sequence"/>
</dbReference>
<proteinExistence type="inferred from homology"/>
<keyword evidence="5 7" id="KW-0648">Protein biosynthesis</keyword>
<comment type="caution">
    <text evidence="9">The sequence shown here is derived from an EMBL/GenBank/DDBJ whole genome shotgun (WGS) entry which is preliminary data.</text>
</comment>
<evidence type="ECO:0000259" key="8">
    <source>
        <dbReference type="Pfam" id="PF01425"/>
    </source>
</evidence>
<dbReference type="InterPro" id="IPR036928">
    <property type="entry name" value="AS_sf"/>
</dbReference>
<dbReference type="GO" id="GO:0030956">
    <property type="term" value="C:glutamyl-tRNA(Gln) amidotransferase complex"/>
    <property type="evidence" value="ECO:0007669"/>
    <property type="project" value="InterPro"/>
</dbReference>
<dbReference type="SUPFAM" id="SSF75304">
    <property type="entry name" value="Amidase signature (AS) enzymes"/>
    <property type="match status" value="1"/>
</dbReference>
<comment type="subunit">
    <text evidence="7">Heterotrimer of A, B and C subunits.</text>
</comment>
<feature type="domain" description="Amidase" evidence="8">
    <location>
        <begin position="33"/>
        <end position="451"/>
    </location>
</feature>
<dbReference type="Pfam" id="PF01425">
    <property type="entry name" value="Amidase"/>
    <property type="match status" value="1"/>
</dbReference>
<dbReference type="GO" id="GO:0005524">
    <property type="term" value="F:ATP binding"/>
    <property type="evidence" value="ECO:0007669"/>
    <property type="project" value="UniProtKB-KW"/>
</dbReference>
<accession>A0A1F4ZC14</accession>
<dbReference type="InterPro" id="IPR023631">
    <property type="entry name" value="Amidase_dom"/>
</dbReference>
<dbReference type="InterPro" id="IPR004412">
    <property type="entry name" value="GatA"/>
</dbReference>
<evidence type="ECO:0000256" key="2">
    <source>
        <dbReference type="ARBA" id="ARBA00022598"/>
    </source>
</evidence>
<dbReference type="Gene3D" id="3.90.1300.10">
    <property type="entry name" value="Amidase signature (AS) domain"/>
    <property type="match status" value="1"/>
</dbReference>
<name>A0A1F4ZC14_9BACT</name>
<dbReference type="GO" id="GO:0050567">
    <property type="term" value="F:glutaminyl-tRNA synthase (glutamine-hydrolyzing) activity"/>
    <property type="evidence" value="ECO:0007669"/>
    <property type="project" value="UniProtKB-UniRule"/>
</dbReference>
<sequence length="470" mass="50902">MVISSSQPFSIMNKLSLIHARDGLKKRKFSSVELVKSCLDQIVKHDKKIHAFLHINSEALSQAQKADVTLPLGGIPVAVKDNFLTIGMPTTASSKVLDEYLPHYESTVTQKLIEAGAIILGKTNMDAWAHGSSTETSDYGSTKNPWNTDYLPGGSSGGSAAAIAADMCTAAIGSETAGSIRQPAAWCGATGFKPTYGRVSRYGVIAMASSTDSPGPITKTVEDAALLTQIIAGHDPFDATTSPLPVPTYSISMHLRAKHLRIGIPKEYLDVMQPEAKKLVLEAVNKLTELGHKVEETSLIHPKYSIGVYTIVQRSEVSSNLARYDGIRYGRDRTYFGDEAKRRIMLGTYALSSGYYDQYYSKAQKLRTLIIQDFHSAFHKYDLLIDPASPGPALKVGATANEPMFGEMQDVLVEPSSIAGLTGVSIPCGFISGLPISFGLIGTQFSESLVLQIANQFQLATNWHLQKPNI</sequence>
<evidence type="ECO:0000256" key="1">
    <source>
        <dbReference type="ARBA" id="ARBA00008069"/>
    </source>
</evidence>
<dbReference type="AlphaFoldDB" id="A0A1F4ZC14"/>
<evidence type="ECO:0000313" key="10">
    <source>
        <dbReference type="Proteomes" id="UP000177080"/>
    </source>
</evidence>
<evidence type="ECO:0000256" key="3">
    <source>
        <dbReference type="ARBA" id="ARBA00022741"/>
    </source>
</evidence>
<keyword evidence="3 7" id="KW-0547">Nucleotide-binding</keyword>
<evidence type="ECO:0000256" key="4">
    <source>
        <dbReference type="ARBA" id="ARBA00022840"/>
    </source>
</evidence>
<gene>
    <name evidence="7" type="primary">gatA</name>
    <name evidence="9" type="ORF">A2989_04440</name>
</gene>
<dbReference type="GO" id="GO:0006412">
    <property type="term" value="P:translation"/>
    <property type="evidence" value="ECO:0007669"/>
    <property type="project" value="UniProtKB-UniRule"/>
</dbReference>
<dbReference type="HAMAP" id="MF_00120">
    <property type="entry name" value="GatA"/>
    <property type="match status" value="1"/>
</dbReference>
<reference evidence="9 10" key="1">
    <citation type="journal article" date="2016" name="Nat. Commun.">
        <title>Thousands of microbial genomes shed light on interconnected biogeochemical processes in an aquifer system.</title>
        <authorList>
            <person name="Anantharaman K."/>
            <person name="Brown C.T."/>
            <person name="Hug L.A."/>
            <person name="Sharon I."/>
            <person name="Castelle C.J."/>
            <person name="Probst A.J."/>
            <person name="Thomas B.C."/>
            <person name="Singh A."/>
            <person name="Wilkins M.J."/>
            <person name="Karaoz U."/>
            <person name="Brodie E.L."/>
            <person name="Williams K.H."/>
            <person name="Hubbard S.S."/>
            <person name="Banfield J.F."/>
        </authorList>
    </citation>
    <scope>NUCLEOTIDE SEQUENCE [LARGE SCALE GENOMIC DNA]</scope>
</reference>
<comment type="catalytic activity">
    <reaction evidence="6 7">
        <text>L-glutamyl-tRNA(Gln) + L-glutamine + ATP + H2O = L-glutaminyl-tRNA(Gln) + L-glutamate + ADP + phosphate + H(+)</text>
        <dbReference type="Rhea" id="RHEA:17521"/>
        <dbReference type="Rhea" id="RHEA-COMP:9681"/>
        <dbReference type="Rhea" id="RHEA-COMP:9684"/>
        <dbReference type="ChEBI" id="CHEBI:15377"/>
        <dbReference type="ChEBI" id="CHEBI:15378"/>
        <dbReference type="ChEBI" id="CHEBI:29985"/>
        <dbReference type="ChEBI" id="CHEBI:30616"/>
        <dbReference type="ChEBI" id="CHEBI:43474"/>
        <dbReference type="ChEBI" id="CHEBI:58359"/>
        <dbReference type="ChEBI" id="CHEBI:78520"/>
        <dbReference type="ChEBI" id="CHEBI:78521"/>
        <dbReference type="ChEBI" id="CHEBI:456216"/>
        <dbReference type="EC" id="6.3.5.7"/>
    </reaction>
</comment>
<evidence type="ECO:0000256" key="5">
    <source>
        <dbReference type="ARBA" id="ARBA00022917"/>
    </source>
</evidence>
<comment type="similarity">
    <text evidence="1 7">Belongs to the amidase family. GatA subfamily.</text>
</comment>
<evidence type="ECO:0000313" key="9">
    <source>
        <dbReference type="EMBL" id="OGD03919.1"/>
    </source>
</evidence>
<keyword evidence="2 7" id="KW-0436">Ligase</keyword>
<dbReference type="STRING" id="1797259.A2989_04440"/>
<keyword evidence="4 7" id="KW-0067">ATP-binding</keyword>
<dbReference type="EC" id="6.3.5.7" evidence="7"/>
<dbReference type="NCBIfam" id="TIGR00132">
    <property type="entry name" value="gatA"/>
    <property type="match status" value="1"/>
</dbReference>
<protein>
    <recommendedName>
        <fullName evidence="7">Glutamyl-tRNA(Gln) amidotransferase subunit A</fullName>
        <shortName evidence="7">Glu-ADT subunit A</shortName>
        <ecNumber evidence="7">6.3.5.7</ecNumber>
    </recommendedName>
</protein>
<feature type="active site" description="Charge relay system" evidence="7">
    <location>
        <position position="155"/>
    </location>
</feature>
<dbReference type="PANTHER" id="PTHR11895:SF7">
    <property type="entry name" value="GLUTAMYL-TRNA(GLN) AMIDOTRANSFERASE SUBUNIT A, MITOCHONDRIAL"/>
    <property type="match status" value="1"/>
</dbReference>
<dbReference type="EMBL" id="MEXN01000004">
    <property type="protein sequence ID" value="OGD03919.1"/>
    <property type="molecule type" value="Genomic_DNA"/>
</dbReference>
<evidence type="ECO:0000256" key="6">
    <source>
        <dbReference type="ARBA" id="ARBA00047407"/>
    </source>
</evidence>
<dbReference type="PROSITE" id="PS00571">
    <property type="entry name" value="AMIDASES"/>
    <property type="match status" value="1"/>
</dbReference>
<dbReference type="InterPro" id="IPR000120">
    <property type="entry name" value="Amidase"/>
</dbReference>
<evidence type="ECO:0000256" key="7">
    <source>
        <dbReference type="HAMAP-Rule" id="MF_00120"/>
    </source>
</evidence>